<dbReference type="Proteomes" id="UP000256999">
    <property type="component" value="Unassembled WGS sequence"/>
</dbReference>
<dbReference type="PANTHER" id="PTHR30404">
    <property type="entry name" value="N-ACETYLMURAMOYL-L-ALANINE AMIDASE"/>
    <property type="match status" value="1"/>
</dbReference>
<dbReference type="EC" id="3.5.1.28" evidence="2"/>
<name>A0A3E0UDV5_9GAMM</name>
<dbReference type="InterPro" id="IPR050695">
    <property type="entry name" value="N-acetylmuramoyl_amidase_3"/>
</dbReference>
<evidence type="ECO:0000256" key="2">
    <source>
        <dbReference type="ARBA" id="ARBA00011901"/>
    </source>
</evidence>
<dbReference type="SUPFAM" id="SSF53187">
    <property type="entry name" value="Zn-dependent exopeptidases"/>
    <property type="match status" value="1"/>
</dbReference>
<dbReference type="PANTHER" id="PTHR30404:SF8">
    <property type="entry name" value="AUTOLYSIN PH-RELATED"/>
    <property type="match status" value="1"/>
</dbReference>
<gene>
    <name evidence="4" type="ORF">DXX92_06595</name>
</gene>
<sequence length="193" mass="21547">MDSDYRHGIKEHTMKLCALVVGHKKNNPGAKNQGAGLSEFEFNEQLAIDIERKVSNVNVQRVYRRTYRQLPSDIDELAPDFIVSLHCNAFNQQASGCEMLYYHRSQKGKAMADILQTKIQTALGNKDRGLKARSAEDRGGYLLRYTSAPCVITEPFFIDNDEELGNAKTNYDQLVAAYAEAIEAIAVSNAVVT</sequence>
<dbReference type="InterPro" id="IPR002508">
    <property type="entry name" value="MurNAc-LAA_cat"/>
</dbReference>
<dbReference type="Gene3D" id="3.40.630.40">
    <property type="entry name" value="Zn-dependent exopeptidases"/>
    <property type="match status" value="1"/>
</dbReference>
<evidence type="ECO:0000259" key="3">
    <source>
        <dbReference type="SMART" id="SM00646"/>
    </source>
</evidence>
<dbReference type="GO" id="GO:0008745">
    <property type="term" value="F:N-acetylmuramoyl-L-alanine amidase activity"/>
    <property type="evidence" value="ECO:0007669"/>
    <property type="project" value="UniProtKB-EC"/>
</dbReference>
<evidence type="ECO:0000256" key="1">
    <source>
        <dbReference type="ARBA" id="ARBA00001561"/>
    </source>
</evidence>
<evidence type="ECO:0000313" key="4">
    <source>
        <dbReference type="EMBL" id="REL35059.1"/>
    </source>
</evidence>
<organism evidence="4 5">
    <name type="scientific">Thalassotalea euphylliae</name>
    <dbReference type="NCBI Taxonomy" id="1655234"/>
    <lineage>
        <taxon>Bacteria</taxon>
        <taxon>Pseudomonadati</taxon>
        <taxon>Pseudomonadota</taxon>
        <taxon>Gammaproteobacteria</taxon>
        <taxon>Alteromonadales</taxon>
        <taxon>Colwelliaceae</taxon>
        <taxon>Thalassotalea</taxon>
    </lineage>
</organism>
<dbReference type="SMART" id="SM00646">
    <property type="entry name" value="Ami_3"/>
    <property type="match status" value="1"/>
</dbReference>
<dbReference type="GO" id="GO:0009253">
    <property type="term" value="P:peptidoglycan catabolic process"/>
    <property type="evidence" value="ECO:0007669"/>
    <property type="project" value="InterPro"/>
</dbReference>
<dbReference type="Pfam" id="PF01520">
    <property type="entry name" value="Amidase_3"/>
    <property type="match status" value="1"/>
</dbReference>
<dbReference type="EMBL" id="QUOV01000001">
    <property type="protein sequence ID" value="REL35059.1"/>
    <property type="molecule type" value="Genomic_DNA"/>
</dbReference>
<proteinExistence type="predicted"/>
<dbReference type="AlphaFoldDB" id="A0A3E0UDV5"/>
<feature type="domain" description="MurNAc-LAA" evidence="3">
    <location>
        <begin position="71"/>
        <end position="183"/>
    </location>
</feature>
<accession>A0A3E0UDV5</accession>
<comment type="catalytic activity">
    <reaction evidence="1">
        <text>Hydrolyzes the link between N-acetylmuramoyl residues and L-amino acid residues in certain cell-wall glycopeptides.</text>
        <dbReference type="EC" id="3.5.1.28"/>
    </reaction>
</comment>
<reference evidence="4 5" key="1">
    <citation type="submission" date="2018-08" db="EMBL/GenBank/DDBJ databases">
        <title>Thalassotalea euphylliae genome.</title>
        <authorList>
            <person name="Summers S."/>
            <person name="Rice S.A."/>
            <person name="Freckelton M.L."/>
            <person name="Nedved B.T."/>
            <person name="Hadfield M.G."/>
        </authorList>
    </citation>
    <scope>NUCLEOTIDE SEQUENCE [LARGE SCALE GENOMIC DNA]</scope>
    <source>
        <strain evidence="4 5">H2</strain>
    </source>
</reference>
<comment type="caution">
    <text evidence="4">The sequence shown here is derived from an EMBL/GenBank/DDBJ whole genome shotgun (WGS) entry which is preliminary data.</text>
</comment>
<protein>
    <recommendedName>
        <fullName evidence="2">N-acetylmuramoyl-L-alanine amidase</fullName>
        <ecNumber evidence="2">3.5.1.28</ecNumber>
    </recommendedName>
</protein>
<dbReference type="CDD" id="cd02696">
    <property type="entry name" value="MurNAc-LAA"/>
    <property type="match status" value="1"/>
</dbReference>
<dbReference type="GO" id="GO:0030288">
    <property type="term" value="C:outer membrane-bounded periplasmic space"/>
    <property type="evidence" value="ECO:0007669"/>
    <property type="project" value="TreeGrafter"/>
</dbReference>
<evidence type="ECO:0000313" key="5">
    <source>
        <dbReference type="Proteomes" id="UP000256999"/>
    </source>
</evidence>